<protein>
    <submittedName>
        <fullName evidence="1">Uncharacterized protein</fullName>
    </submittedName>
</protein>
<gene>
    <name evidence="1" type="ORF">KIK155_LOCUS13599</name>
</gene>
<organism evidence="1 2">
    <name type="scientific">Rotaria socialis</name>
    <dbReference type="NCBI Taxonomy" id="392032"/>
    <lineage>
        <taxon>Eukaryota</taxon>
        <taxon>Metazoa</taxon>
        <taxon>Spiralia</taxon>
        <taxon>Gnathifera</taxon>
        <taxon>Rotifera</taxon>
        <taxon>Eurotatoria</taxon>
        <taxon>Bdelloidea</taxon>
        <taxon>Philodinida</taxon>
        <taxon>Philodinidae</taxon>
        <taxon>Rotaria</taxon>
    </lineage>
</organism>
<dbReference type="Proteomes" id="UP000663865">
    <property type="component" value="Unassembled WGS sequence"/>
</dbReference>
<dbReference type="AlphaFoldDB" id="A0A818F1I8"/>
<proteinExistence type="predicted"/>
<comment type="caution">
    <text evidence="1">The sequence shown here is derived from an EMBL/GenBank/DDBJ whole genome shotgun (WGS) entry which is preliminary data.</text>
</comment>
<accession>A0A818F1I8</accession>
<evidence type="ECO:0000313" key="1">
    <source>
        <dbReference type="EMBL" id="CAF3467957.1"/>
    </source>
</evidence>
<evidence type="ECO:0000313" key="2">
    <source>
        <dbReference type="Proteomes" id="UP000663865"/>
    </source>
</evidence>
<reference evidence="1" key="1">
    <citation type="submission" date="2021-02" db="EMBL/GenBank/DDBJ databases">
        <authorList>
            <person name="Nowell W R."/>
        </authorList>
    </citation>
    <scope>NUCLEOTIDE SEQUENCE</scope>
</reference>
<name>A0A818F1I8_9BILA</name>
<dbReference type="EMBL" id="CAJNYV010002272">
    <property type="protein sequence ID" value="CAF3467957.1"/>
    <property type="molecule type" value="Genomic_DNA"/>
</dbReference>
<sequence length="137" mass="16156">MKSKDLQKLVLSKYENSDGTTKIFHDLNGTISLSTIERWYRRIRESGSISLFIPPGRQRTIRMKGAFQKSKTRLNRQKLVSSRNEDVMEILFSDKKMFDIDGVYNFQNDRIWAVSRSEFDTKSGIRQKRKFPQKVMV</sequence>